<evidence type="ECO:0000313" key="2">
    <source>
        <dbReference type="EMBL" id="CAB4557029.1"/>
    </source>
</evidence>
<protein>
    <submittedName>
        <fullName evidence="2">Unannotated protein</fullName>
    </submittedName>
</protein>
<dbReference type="Pfam" id="PF00144">
    <property type="entry name" value="Beta-lactamase"/>
    <property type="match status" value="1"/>
</dbReference>
<organism evidence="2">
    <name type="scientific">freshwater metagenome</name>
    <dbReference type="NCBI Taxonomy" id="449393"/>
    <lineage>
        <taxon>unclassified sequences</taxon>
        <taxon>metagenomes</taxon>
        <taxon>ecological metagenomes</taxon>
    </lineage>
</organism>
<proteinExistence type="predicted"/>
<dbReference type="EMBL" id="CAEZTC010000052">
    <property type="protein sequence ID" value="CAB4557029.1"/>
    <property type="molecule type" value="Genomic_DNA"/>
</dbReference>
<dbReference type="PANTHER" id="PTHR43319">
    <property type="entry name" value="BETA-LACTAMASE-RELATED"/>
    <property type="match status" value="1"/>
</dbReference>
<dbReference type="Gene3D" id="3.40.710.10">
    <property type="entry name" value="DD-peptidase/beta-lactamase superfamily"/>
    <property type="match status" value="1"/>
</dbReference>
<dbReference type="SUPFAM" id="SSF56601">
    <property type="entry name" value="beta-lactamase/transpeptidase-like"/>
    <property type="match status" value="1"/>
</dbReference>
<dbReference type="PANTHER" id="PTHR43319:SF3">
    <property type="entry name" value="BETA-LACTAMASE-RELATED DOMAIN-CONTAINING PROTEIN"/>
    <property type="match status" value="1"/>
</dbReference>
<gene>
    <name evidence="2" type="ORF">UFOPK1572_00559</name>
</gene>
<sequence length="378" mass="41157">MVTVQGKVKPGFEGVSEAFVSNFNDGFEVGASVAVIYKGEMVVDIWGGHREIERTSEWQSDTIVNVWSTTKTMMFLTLLTLADRGEISLTDPVYKYWPEFKVNGKEGIEIRHLMAHTAGLSGWSEPMVQEDMFNHDKCAAVLASQAPWWTPGTQSGYHAITQGYLIGELVKRVTGQSLGNFFRENFAEPLGADFHIGTAPEHHHRISNVIPGVSLLDPNAEPDGVAVRTYSNPKIEAQIAWTKEWRQCESPAANGHGNARSVAQLQSIISHGGEASGKRFLSAAGVEALFTEQASGQDLILGVPLKFGMGFGLNSEFTPLSPNPRACFWGGWGGSLVVNDLDAELTYAYVMNRMGEGTTGDMRAAIPLMALFGAITKE</sequence>
<dbReference type="InterPro" id="IPR052907">
    <property type="entry name" value="Beta-lactamase/esterase"/>
</dbReference>
<feature type="domain" description="Beta-lactamase-related" evidence="1">
    <location>
        <begin position="29"/>
        <end position="361"/>
    </location>
</feature>
<dbReference type="InterPro" id="IPR012338">
    <property type="entry name" value="Beta-lactam/transpept-like"/>
</dbReference>
<reference evidence="2" key="1">
    <citation type="submission" date="2020-05" db="EMBL/GenBank/DDBJ databases">
        <authorList>
            <person name="Chiriac C."/>
            <person name="Salcher M."/>
            <person name="Ghai R."/>
            <person name="Kavagutti S V."/>
        </authorList>
    </citation>
    <scope>NUCLEOTIDE SEQUENCE</scope>
</reference>
<evidence type="ECO:0000259" key="1">
    <source>
        <dbReference type="Pfam" id="PF00144"/>
    </source>
</evidence>
<accession>A0A6J6D2W9</accession>
<dbReference type="InterPro" id="IPR001466">
    <property type="entry name" value="Beta-lactam-related"/>
</dbReference>
<dbReference type="AlphaFoldDB" id="A0A6J6D2W9"/>
<name>A0A6J6D2W9_9ZZZZ</name>